<sequence>MLFNGQRVRLRKMSMDDTALYHSWRNDPEVMQFTLPVLDVFTYSDTEKFVHRS</sequence>
<reference evidence="2" key="1">
    <citation type="submission" date="2017-01" db="EMBL/GenBank/DDBJ databases">
        <authorList>
            <person name="Varghese N."/>
            <person name="Submissions S."/>
        </authorList>
    </citation>
    <scope>NUCLEOTIDE SEQUENCE [LARGE SCALE GENOMIC DNA]</scope>
    <source>
        <strain evidence="2">DSM 45196</strain>
    </source>
</reference>
<dbReference type="SUPFAM" id="SSF55729">
    <property type="entry name" value="Acyl-CoA N-acyltransferases (Nat)"/>
    <property type="match status" value="1"/>
</dbReference>
<evidence type="ECO:0008006" key="3">
    <source>
        <dbReference type="Google" id="ProtNLM"/>
    </source>
</evidence>
<dbReference type="Gene3D" id="3.40.630.30">
    <property type="match status" value="1"/>
</dbReference>
<gene>
    <name evidence="1" type="ORF">SAMN05421790_111114</name>
</gene>
<dbReference type="EMBL" id="FTOD01000011">
    <property type="protein sequence ID" value="SIT06417.1"/>
    <property type="molecule type" value="Genomic_DNA"/>
</dbReference>
<dbReference type="InterPro" id="IPR016181">
    <property type="entry name" value="Acyl_CoA_acyltransferase"/>
</dbReference>
<dbReference type="AlphaFoldDB" id="A0A1N7P7A4"/>
<accession>A0A1N7P7A4</accession>
<name>A0A1N7P7A4_9BACL</name>
<keyword evidence="2" id="KW-1185">Reference proteome</keyword>
<proteinExistence type="predicted"/>
<dbReference type="Proteomes" id="UP000186795">
    <property type="component" value="Unassembled WGS sequence"/>
</dbReference>
<evidence type="ECO:0000313" key="1">
    <source>
        <dbReference type="EMBL" id="SIT06417.1"/>
    </source>
</evidence>
<protein>
    <recommendedName>
        <fullName evidence="3">N-acetyltransferase</fullName>
    </recommendedName>
</protein>
<evidence type="ECO:0000313" key="2">
    <source>
        <dbReference type="Proteomes" id="UP000186795"/>
    </source>
</evidence>
<organism evidence="1 2">
    <name type="scientific">Kroppenstedtia eburnea</name>
    <dbReference type="NCBI Taxonomy" id="714067"/>
    <lineage>
        <taxon>Bacteria</taxon>
        <taxon>Bacillati</taxon>
        <taxon>Bacillota</taxon>
        <taxon>Bacilli</taxon>
        <taxon>Bacillales</taxon>
        <taxon>Thermoactinomycetaceae</taxon>
        <taxon>Kroppenstedtia</taxon>
    </lineage>
</organism>